<dbReference type="AlphaFoldDB" id="A0AB34IIV4"/>
<evidence type="ECO:0000313" key="9">
    <source>
        <dbReference type="Proteomes" id="UP001515480"/>
    </source>
</evidence>
<dbReference type="SUPFAM" id="SSF49468">
    <property type="entry name" value="VHL"/>
    <property type="match status" value="1"/>
</dbReference>
<evidence type="ECO:0000256" key="2">
    <source>
        <dbReference type="ARBA" id="ARBA00022723"/>
    </source>
</evidence>
<proteinExistence type="predicted"/>
<dbReference type="GO" id="GO:0005783">
    <property type="term" value="C:endoplasmic reticulum"/>
    <property type="evidence" value="ECO:0007669"/>
    <property type="project" value="TreeGrafter"/>
</dbReference>
<evidence type="ECO:0000256" key="1">
    <source>
        <dbReference type="ARBA" id="ARBA00001961"/>
    </source>
</evidence>
<comment type="cofactor">
    <cofactor evidence="1">
        <name>L-ascorbate</name>
        <dbReference type="ChEBI" id="CHEBI:38290"/>
    </cofactor>
</comment>
<feature type="signal peptide" evidence="6">
    <location>
        <begin position="1"/>
        <end position="18"/>
    </location>
</feature>
<dbReference type="Pfam" id="PF13640">
    <property type="entry name" value="2OG-FeII_Oxy_3"/>
    <property type="match status" value="1"/>
</dbReference>
<dbReference type="SMART" id="SM00702">
    <property type="entry name" value="P4Hc"/>
    <property type="match status" value="1"/>
</dbReference>
<evidence type="ECO:0000256" key="6">
    <source>
        <dbReference type="SAM" id="SignalP"/>
    </source>
</evidence>
<feature type="chain" id="PRO_5044339065" description="Fe2OG dioxygenase domain-containing protein" evidence="6">
    <location>
        <begin position="19"/>
        <end position="540"/>
    </location>
</feature>
<name>A0AB34IIV4_PRYPA</name>
<evidence type="ECO:0000256" key="4">
    <source>
        <dbReference type="ARBA" id="ARBA00023002"/>
    </source>
</evidence>
<dbReference type="Gene3D" id="2.60.40.780">
    <property type="entry name" value="von Hippel-Lindau disease tumour suppressor, beta domain"/>
    <property type="match status" value="1"/>
</dbReference>
<dbReference type="GO" id="GO:0004656">
    <property type="term" value="F:procollagen-proline 4-dioxygenase activity"/>
    <property type="evidence" value="ECO:0007669"/>
    <property type="project" value="TreeGrafter"/>
</dbReference>
<dbReference type="InterPro" id="IPR044862">
    <property type="entry name" value="Pro_4_hyd_alph_FE2OG_OXY"/>
</dbReference>
<keyword evidence="2" id="KW-0479">Metal-binding</keyword>
<sequence>MLPHLTCAALAFARLAVPERVNQHPELPHCPVETPMVSQGSTPVSWSVHNPLRLPVYVYWVSFSGKEDKMDSVRNGDNTTIDTYEGHAWRFRTTDGTLVAQAVASAQALQLSPCRELFGAHEPLLPLKLSHAVGALAPLVREYWRGEPLNRSLAACDPWRFLSREEKFTGLHVLCVLRAPHAADLDAMAVFADGWHEARPSALIPLGAVEQLSELVLVVQHALHLPTRGEPLQPPGFFSADALRLPHLRALLELPMSLLFEGGQWLWPPISIGHVWTVAVNSAMAADAERGRAEVRLVTASLRPALFEVEDFVLGDEAEHMRRKAAPHLFASGIANTDKDRGKQLGDVRTSTMTFLKMDHDDRLKALARRVQCVTKVGATHMEAVQVLRYERMQHYQAHHDFFDPEFYQEQPGMLSQLRHGANNRLATVFMYLNNVSAGGETAFPRAFGHRAPAAKDTLDCSVGKAVRPQQNKVVIFYSLMPNGDLDYTSQHIGCNVIDGTKWAANFWIWSQDSPMNRGGPDAVRFQEELEAQLMENTSC</sequence>
<evidence type="ECO:0000256" key="5">
    <source>
        <dbReference type="ARBA" id="ARBA00023004"/>
    </source>
</evidence>
<dbReference type="PANTHER" id="PTHR10869:SF246">
    <property type="entry name" value="TRANSMEMBRANE PROLYL 4-HYDROXYLASE"/>
    <property type="match status" value="1"/>
</dbReference>
<reference evidence="8 9" key="1">
    <citation type="journal article" date="2024" name="Science">
        <title>Giant polyketide synthase enzymes in the biosynthesis of giant marine polyether toxins.</title>
        <authorList>
            <person name="Fallon T.R."/>
            <person name="Shende V.V."/>
            <person name="Wierzbicki I.H."/>
            <person name="Pendleton A.L."/>
            <person name="Watervoot N.F."/>
            <person name="Auber R.P."/>
            <person name="Gonzalez D.J."/>
            <person name="Wisecaver J.H."/>
            <person name="Moore B.S."/>
        </authorList>
    </citation>
    <scope>NUCLEOTIDE SEQUENCE [LARGE SCALE GENOMIC DNA]</scope>
    <source>
        <strain evidence="8 9">12B1</strain>
    </source>
</reference>
<evidence type="ECO:0000256" key="3">
    <source>
        <dbReference type="ARBA" id="ARBA00022964"/>
    </source>
</evidence>
<dbReference type="Proteomes" id="UP001515480">
    <property type="component" value="Unassembled WGS sequence"/>
</dbReference>
<dbReference type="GO" id="GO:0005506">
    <property type="term" value="F:iron ion binding"/>
    <property type="evidence" value="ECO:0007669"/>
    <property type="project" value="InterPro"/>
</dbReference>
<dbReference type="GO" id="GO:0031418">
    <property type="term" value="F:L-ascorbic acid binding"/>
    <property type="evidence" value="ECO:0007669"/>
    <property type="project" value="InterPro"/>
</dbReference>
<dbReference type="Gene3D" id="2.60.120.620">
    <property type="entry name" value="q2cbj1_9rhob like domain"/>
    <property type="match status" value="1"/>
</dbReference>
<dbReference type="InterPro" id="IPR045054">
    <property type="entry name" value="P4HA-like"/>
</dbReference>
<keyword evidence="5" id="KW-0408">Iron</keyword>
<keyword evidence="9" id="KW-1185">Reference proteome</keyword>
<dbReference type="PROSITE" id="PS51471">
    <property type="entry name" value="FE2OG_OXY"/>
    <property type="match status" value="1"/>
</dbReference>
<dbReference type="InterPro" id="IPR037140">
    <property type="entry name" value="VHL_beta_dom_sf"/>
</dbReference>
<dbReference type="InterPro" id="IPR006620">
    <property type="entry name" value="Pro_4_hyd_alph"/>
</dbReference>
<gene>
    <name evidence="8" type="ORF">AB1Y20_013497</name>
</gene>
<evidence type="ECO:0000313" key="8">
    <source>
        <dbReference type="EMBL" id="KAL1498977.1"/>
    </source>
</evidence>
<comment type="caution">
    <text evidence="8">The sequence shown here is derived from an EMBL/GenBank/DDBJ whole genome shotgun (WGS) entry which is preliminary data.</text>
</comment>
<keyword evidence="6" id="KW-0732">Signal</keyword>
<protein>
    <recommendedName>
        <fullName evidence="7">Fe2OG dioxygenase domain-containing protein</fullName>
    </recommendedName>
</protein>
<dbReference type="InterPro" id="IPR036208">
    <property type="entry name" value="VHL_sf"/>
</dbReference>
<dbReference type="EMBL" id="JBGBPQ010000026">
    <property type="protein sequence ID" value="KAL1498977.1"/>
    <property type="molecule type" value="Genomic_DNA"/>
</dbReference>
<evidence type="ECO:0000259" key="7">
    <source>
        <dbReference type="PROSITE" id="PS51471"/>
    </source>
</evidence>
<keyword evidence="4" id="KW-0560">Oxidoreductase</keyword>
<accession>A0AB34IIV4</accession>
<organism evidence="8 9">
    <name type="scientific">Prymnesium parvum</name>
    <name type="common">Toxic golden alga</name>
    <dbReference type="NCBI Taxonomy" id="97485"/>
    <lineage>
        <taxon>Eukaryota</taxon>
        <taxon>Haptista</taxon>
        <taxon>Haptophyta</taxon>
        <taxon>Prymnesiophyceae</taxon>
        <taxon>Prymnesiales</taxon>
        <taxon>Prymnesiaceae</taxon>
        <taxon>Prymnesium</taxon>
    </lineage>
</organism>
<dbReference type="InterPro" id="IPR005123">
    <property type="entry name" value="Oxoglu/Fe-dep_dioxygenase_dom"/>
</dbReference>
<keyword evidence="3" id="KW-0223">Dioxygenase</keyword>
<feature type="domain" description="Fe2OG dioxygenase" evidence="7">
    <location>
        <begin position="380"/>
        <end position="511"/>
    </location>
</feature>
<dbReference type="PANTHER" id="PTHR10869">
    <property type="entry name" value="PROLYL 4-HYDROXYLASE ALPHA SUBUNIT"/>
    <property type="match status" value="1"/>
</dbReference>